<dbReference type="Pfam" id="PF00995">
    <property type="entry name" value="Sec1"/>
    <property type="match status" value="1"/>
</dbReference>
<protein>
    <recommendedName>
        <fullName evidence="4">Sec1-like protein</fullName>
    </recommendedName>
</protein>
<dbReference type="Gene3D" id="3.40.50.2060">
    <property type="match status" value="1"/>
</dbReference>
<dbReference type="Proteomes" id="UP000398389">
    <property type="component" value="Unassembled WGS sequence"/>
</dbReference>
<comment type="similarity">
    <text evidence="1">Belongs to the STXBP/unc-18/SEC1 family.</text>
</comment>
<name>A0A5E8BYP4_9ASCO</name>
<evidence type="ECO:0000313" key="2">
    <source>
        <dbReference type="EMBL" id="VVT53905.1"/>
    </source>
</evidence>
<dbReference type="GeneID" id="43582624"/>
<dbReference type="RefSeq" id="XP_031854415.1">
    <property type="nucleotide sequence ID" value="XM_031998524.1"/>
</dbReference>
<dbReference type="Gene3D" id="1.25.40.850">
    <property type="match status" value="1"/>
</dbReference>
<dbReference type="AlphaFoldDB" id="A0A5E8BYP4"/>
<proteinExistence type="inferred from homology"/>
<dbReference type="OrthoDB" id="10262287at2759"/>
<evidence type="ECO:0000313" key="3">
    <source>
        <dbReference type="Proteomes" id="UP000398389"/>
    </source>
</evidence>
<evidence type="ECO:0008006" key="4">
    <source>
        <dbReference type="Google" id="ProtNLM"/>
    </source>
</evidence>
<evidence type="ECO:0000256" key="1">
    <source>
        <dbReference type="ARBA" id="ARBA00009884"/>
    </source>
</evidence>
<dbReference type="InterPro" id="IPR001619">
    <property type="entry name" value="Sec1-like"/>
</dbReference>
<dbReference type="EMBL" id="CABVLU010000003">
    <property type="protein sequence ID" value="VVT53905.1"/>
    <property type="molecule type" value="Genomic_DNA"/>
</dbReference>
<dbReference type="InterPro" id="IPR036045">
    <property type="entry name" value="Sec1-like_sf"/>
</dbReference>
<dbReference type="PANTHER" id="PTHR11679">
    <property type="entry name" value="VESICLE PROTEIN SORTING-ASSOCIATED"/>
    <property type="match status" value="1"/>
</dbReference>
<dbReference type="SUPFAM" id="SSF56815">
    <property type="entry name" value="Sec1/munc18-like (SM) proteins"/>
    <property type="match status" value="1"/>
</dbReference>
<dbReference type="GO" id="GO:0016192">
    <property type="term" value="P:vesicle-mediated transport"/>
    <property type="evidence" value="ECO:0007669"/>
    <property type="project" value="InterPro"/>
</dbReference>
<gene>
    <name evidence="2" type="ORF">SAPINGB_P003809</name>
</gene>
<dbReference type="InterPro" id="IPR043155">
    <property type="entry name" value="VPS33_dom3b"/>
</dbReference>
<sequence length="696" mass="76303">MAPVDTKALKDEALDSLLATLDAIRGRKCLVIDRSLASTLSLIASYGTLQEHGVEKMFWLDSPSLVQLISAAVTSSTSGPKYITFLVPSVASPHSAALVASTAQQLLNQSNSTDGSSTSPYYDISVIQTPDRAPDLVAVLENAGVLGDISLHIWPIYFVPLAPDLLSLNMPGGGGFRDACLANVPSTVHHAAAAIQDIQQRYGLVGRITGKGRGAQELVDILLRKREEHQTNLSEAVSRQTGPPPSVNDIFDHQYTNIFSGKNIEQLVVIDRQIDPLTPLLTQLTYQGLIEEFYGVTESGQVELPIHIVTPPQNKDSPQAHQNSSPLVLTSDSAEQHPDLVQNLTVDSKKVTLGSDNDQLFATIKDTNFSTVGHTLNKVARQLQSDYELRHEAKTVNQIKAFVGKLGGLQSLHQVLRFHTALAEELMTTLREEEFNKWLEIQQNLVADTLDLTQIHTMIEDLIDRASNPAMVLRLLCIDSVCNGGIKEKELLHFKREFLQTYGYQHLTTFENLETLGLLFPRHPSKPNWFPSARKQLALISEQQDDMDPSDIAFTYSGYSPLSVRIVQAAIDKDALFFGTKAKRGAPTAAAPWKAVGWKGAEAILKNIPGPRVDEVQHDELFLREGKLRKILTRNSPTPPGSGPHKANIIVFYIGGITYAEIAALRFISERSDVFNILIATTGLISGDKIIDAASP</sequence>
<dbReference type="InterPro" id="IPR043127">
    <property type="entry name" value="Sec-1-like_dom3a"/>
</dbReference>
<dbReference type="Gene3D" id="3.90.830.10">
    <property type="entry name" value="Syntaxin Binding Protein 1, Chain A, domain 2"/>
    <property type="match status" value="1"/>
</dbReference>
<keyword evidence="3" id="KW-1185">Reference proteome</keyword>
<dbReference type="InterPro" id="IPR043154">
    <property type="entry name" value="Sec-1-like_dom1"/>
</dbReference>
<dbReference type="InterPro" id="IPR027482">
    <property type="entry name" value="Sec1-like_dom2"/>
</dbReference>
<organism evidence="2 3">
    <name type="scientific">Magnusiomyces paraingens</name>
    <dbReference type="NCBI Taxonomy" id="2606893"/>
    <lineage>
        <taxon>Eukaryota</taxon>
        <taxon>Fungi</taxon>
        <taxon>Dikarya</taxon>
        <taxon>Ascomycota</taxon>
        <taxon>Saccharomycotina</taxon>
        <taxon>Dipodascomycetes</taxon>
        <taxon>Dipodascales</taxon>
        <taxon>Dipodascaceae</taxon>
        <taxon>Magnusiomyces</taxon>
    </lineage>
</organism>
<accession>A0A5E8BYP4</accession>
<reference evidence="2 3" key="1">
    <citation type="submission" date="2019-09" db="EMBL/GenBank/DDBJ databases">
        <authorList>
            <person name="Brejova B."/>
        </authorList>
    </citation>
    <scope>NUCLEOTIDE SEQUENCE [LARGE SCALE GENOMIC DNA]</scope>
</reference>
<dbReference type="Gene3D" id="3.40.50.1910">
    <property type="match status" value="1"/>
</dbReference>